<feature type="compositionally biased region" description="Low complexity" evidence="1">
    <location>
        <begin position="94"/>
        <end position="107"/>
    </location>
</feature>
<reference evidence="3" key="2">
    <citation type="submission" date="2015-01" db="EMBL/GenBank/DDBJ databases">
        <title>Evolutionary Origins and Diversification of the Mycorrhizal Mutualists.</title>
        <authorList>
            <consortium name="DOE Joint Genome Institute"/>
            <consortium name="Mycorrhizal Genomics Consortium"/>
            <person name="Kohler A."/>
            <person name="Kuo A."/>
            <person name="Nagy L.G."/>
            <person name="Floudas D."/>
            <person name="Copeland A."/>
            <person name="Barry K.W."/>
            <person name="Cichocki N."/>
            <person name="Veneault-Fourrey C."/>
            <person name="LaButti K."/>
            <person name="Lindquist E.A."/>
            <person name="Lipzen A."/>
            <person name="Lundell T."/>
            <person name="Morin E."/>
            <person name="Murat C."/>
            <person name="Riley R."/>
            <person name="Ohm R."/>
            <person name="Sun H."/>
            <person name="Tunlid A."/>
            <person name="Henrissat B."/>
            <person name="Grigoriev I.V."/>
            <person name="Hibbett D.S."/>
            <person name="Martin F."/>
        </authorList>
    </citation>
    <scope>NUCLEOTIDE SEQUENCE [LARGE SCALE GENOMIC DNA]</scope>
    <source>
        <strain evidence="3">F 1598</strain>
    </source>
</reference>
<reference evidence="2 3" key="1">
    <citation type="submission" date="2014-04" db="EMBL/GenBank/DDBJ databases">
        <authorList>
            <consortium name="DOE Joint Genome Institute"/>
            <person name="Kuo A."/>
            <person name="Tarkka M."/>
            <person name="Buscot F."/>
            <person name="Kohler A."/>
            <person name="Nagy L.G."/>
            <person name="Floudas D."/>
            <person name="Copeland A."/>
            <person name="Barry K.W."/>
            <person name="Cichocki N."/>
            <person name="Veneault-Fourrey C."/>
            <person name="LaButti K."/>
            <person name="Lindquist E.A."/>
            <person name="Lipzen A."/>
            <person name="Lundell T."/>
            <person name="Morin E."/>
            <person name="Murat C."/>
            <person name="Sun H."/>
            <person name="Tunlid A."/>
            <person name="Henrissat B."/>
            <person name="Grigoriev I.V."/>
            <person name="Hibbett D.S."/>
            <person name="Martin F."/>
            <person name="Nordberg H.P."/>
            <person name="Cantor M.N."/>
            <person name="Hua S.X."/>
        </authorList>
    </citation>
    <scope>NUCLEOTIDE SEQUENCE [LARGE SCALE GENOMIC DNA]</scope>
    <source>
        <strain evidence="2 3">F 1598</strain>
    </source>
</reference>
<sequence>MASATRRAYWMGLGLDTDDIGITVDFKGSDIHQSAEAKINIASQLSGQRQLSAALLISSARILAKIITKDEQRDGRDSLKHLAHLSILPQDGTSGLLSISPPTLTLPMDEPDKSPYDHPEALHPVATTMPFGH</sequence>
<evidence type="ECO:0000256" key="1">
    <source>
        <dbReference type="SAM" id="MobiDB-lite"/>
    </source>
</evidence>
<accession>A0A0C3FE95</accession>
<organism evidence="2 3">
    <name type="scientific">Piloderma croceum (strain F 1598)</name>
    <dbReference type="NCBI Taxonomy" id="765440"/>
    <lineage>
        <taxon>Eukaryota</taxon>
        <taxon>Fungi</taxon>
        <taxon>Dikarya</taxon>
        <taxon>Basidiomycota</taxon>
        <taxon>Agaricomycotina</taxon>
        <taxon>Agaricomycetes</taxon>
        <taxon>Agaricomycetidae</taxon>
        <taxon>Atheliales</taxon>
        <taxon>Atheliaceae</taxon>
        <taxon>Piloderma</taxon>
    </lineage>
</organism>
<dbReference type="Proteomes" id="UP000054166">
    <property type="component" value="Unassembled WGS sequence"/>
</dbReference>
<evidence type="ECO:0000313" key="2">
    <source>
        <dbReference type="EMBL" id="KIM78201.1"/>
    </source>
</evidence>
<keyword evidence="3" id="KW-1185">Reference proteome</keyword>
<protein>
    <submittedName>
        <fullName evidence="2">Uncharacterized protein</fullName>
    </submittedName>
</protein>
<dbReference type="InParanoid" id="A0A0C3FE95"/>
<feature type="region of interest" description="Disordered" evidence="1">
    <location>
        <begin position="94"/>
        <end position="133"/>
    </location>
</feature>
<gene>
    <name evidence="2" type="ORF">PILCRDRAFT_11425</name>
</gene>
<dbReference type="HOGENOM" id="CLU_1907471_0_0_1"/>
<dbReference type="AlphaFoldDB" id="A0A0C3FE95"/>
<feature type="compositionally biased region" description="Basic and acidic residues" evidence="1">
    <location>
        <begin position="110"/>
        <end position="121"/>
    </location>
</feature>
<name>A0A0C3FE95_PILCF</name>
<dbReference type="EMBL" id="KN833018">
    <property type="protein sequence ID" value="KIM78201.1"/>
    <property type="molecule type" value="Genomic_DNA"/>
</dbReference>
<proteinExistence type="predicted"/>
<evidence type="ECO:0000313" key="3">
    <source>
        <dbReference type="Proteomes" id="UP000054166"/>
    </source>
</evidence>